<dbReference type="EMBL" id="LR899009">
    <property type="protein sequence ID" value="CAD7077207.1"/>
    <property type="molecule type" value="Genomic_DNA"/>
</dbReference>
<reference evidence="3 4" key="1">
    <citation type="submission" date="2020-11" db="EMBL/GenBank/DDBJ databases">
        <authorList>
            <person name="Wallbank WR R."/>
            <person name="Pardo Diaz C."/>
            <person name="Kozak K."/>
            <person name="Martin S."/>
            <person name="Jiggins C."/>
            <person name="Moest M."/>
            <person name="Warren A I."/>
            <person name="Generalovic N T."/>
            <person name="Byers J.R.P. K."/>
            <person name="Montejo-Kovacevich G."/>
            <person name="Yen C E."/>
        </authorList>
    </citation>
    <scope>NUCLEOTIDE SEQUENCE [LARGE SCALE GENOMIC DNA]</scope>
</reference>
<sequence length="240" mass="26139">MCVKNETKPIGKEENKVKSDTPVKTYVIVPRKCSLHALAVRICFVGGYSRSVLSGTVDCLCRREKSLPCKTNVPWLCACSSLDSTKNCFDQGRIMDILTPILICLFVFFLCSLCGYCCRRKQQGAIFSTPVIVTSTTTTTGPGGYPITVQGTPGGGLQATPYPTTTHMPMPQPQMPVNPPYPTHGGAMPQPYIGTQGYPSNPPYPPMNDPSRMNPPSYDQVVSSEATQKQAPYNPNYMGN</sequence>
<dbReference type="OrthoDB" id="7744205at2759"/>
<accession>A0A7R8UAJ2</accession>
<gene>
    <name evidence="3" type="ORF">HERILL_LOCUS574</name>
</gene>
<feature type="transmembrane region" description="Helical" evidence="2">
    <location>
        <begin position="97"/>
        <end position="118"/>
    </location>
</feature>
<dbReference type="Proteomes" id="UP000594454">
    <property type="component" value="Chromosome 1"/>
</dbReference>
<keyword evidence="2" id="KW-0472">Membrane</keyword>
<evidence type="ECO:0000256" key="2">
    <source>
        <dbReference type="SAM" id="Phobius"/>
    </source>
</evidence>
<name>A0A7R8UAJ2_HERIL</name>
<keyword evidence="2" id="KW-0812">Transmembrane</keyword>
<keyword evidence="4" id="KW-1185">Reference proteome</keyword>
<evidence type="ECO:0000256" key="1">
    <source>
        <dbReference type="SAM" id="MobiDB-lite"/>
    </source>
</evidence>
<feature type="region of interest" description="Disordered" evidence="1">
    <location>
        <begin position="184"/>
        <end position="240"/>
    </location>
</feature>
<proteinExistence type="predicted"/>
<organism evidence="3 4">
    <name type="scientific">Hermetia illucens</name>
    <name type="common">Black soldier fly</name>
    <dbReference type="NCBI Taxonomy" id="343691"/>
    <lineage>
        <taxon>Eukaryota</taxon>
        <taxon>Metazoa</taxon>
        <taxon>Ecdysozoa</taxon>
        <taxon>Arthropoda</taxon>
        <taxon>Hexapoda</taxon>
        <taxon>Insecta</taxon>
        <taxon>Pterygota</taxon>
        <taxon>Neoptera</taxon>
        <taxon>Endopterygota</taxon>
        <taxon>Diptera</taxon>
        <taxon>Brachycera</taxon>
        <taxon>Stratiomyomorpha</taxon>
        <taxon>Stratiomyidae</taxon>
        <taxon>Hermetiinae</taxon>
        <taxon>Hermetia</taxon>
    </lineage>
</organism>
<evidence type="ECO:0000313" key="4">
    <source>
        <dbReference type="Proteomes" id="UP000594454"/>
    </source>
</evidence>
<feature type="compositionally biased region" description="Polar residues" evidence="1">
    <location>
        <begin position="220"/>
        <end position="240"/>
    </location>
</feature>
<protein>
    <submittedName>
        <fullName evidence="3">Uncharacterized protein</fullName>
    </submittedName>
</protein>
<evidence type="ECO:0000313" key="3">
    <source>
        <dbReference type="EMBL" id="CAD7077207.1"/>
    </source>
</evidence>
<dbReference type="InParanoid" id="A0A7R8UAJ2"/>
<dbReference type="FunCoup" id="A0A7R8UAJ2">
    <property type="interactions" value="5"/>
</dbReference>
<dbReference type="AlphaFoldDB" id="A0A7R8UAJ2"/>
<keyword evidence="2" id="KW-1133">Transmembrane helix</keyword>